<dbReference type="RefSeq" id="WP_379020765.1">
    <property type="nucleotide sequence ID" value="NZ_JBHRTA010000016.1"/>
</dbReference>
<keyword evidence="2" id="KW-1133">Transmembrane helix</keyword>
<feature type="region of interest" description="Disordered" evidence="1">
    <location>
        <begin position="1"/>
        <end position="37"/>
    </location>
</feature>
<accession>A0ABV7JGR0</accession>
<feature type="compositionally biased region" description="Basic and acidic residues" evidence="1">
    <location>
        <begin position="1"/>
        <end position="12"/>
    </location>
</feature>
<gene>
    <name evidence="3" type="ORF">ACFOET_06490</name>
</gene>
<organism evidence="3 4">
    <name type="scientific">Parapedobacter deserti</name>
    <dbReference type="NCBI Taxonomy" id="1912957"/>
    <lineage>
        <taxon>Bacteria</taxon>
        <taxon>Pseudomonadati</taxon>
        <taxon>Bacteroidota</taxon>
        <taxon>Sphingobacteriia</taxon>
        <taxon>Sphingobacteriales</taxon>
        <taxon>Sphingobacteriaceae</taxon>
        <taxon>Parapedobacter</taxon>
    </lineage>
</organism>
<dbReference type="Proteomes" id="UP001595526">
    <property type="component" value="Unassembled WGS sequence"/>
</dbReference>
<name>A0ABV7JGR0_9SPHI</name>
<comment type="caution">
    <text evidence="3">The sequence shown here is derived from an EMBL/GenBank/DDBJ whole genome shotgun (WGS) entry which is preliminary data.</text>
</comment>
<feature type="transmembrane region" description="Helical" evidence="2">
    <location>
        <begin position="45"/>
        <end position="67"/>
    </location>
</feature>
<keyword evidence="4" id="KW-1185">Reference proteome</keyword>
<reference evidence="4" key="1">
    <citation type="journal article" date="2019" name="Int. J. Syst. Evol. Microbiol.">
        <title>The Global Catalogue of Microorganisms (GCM) 10K type strain sequencing project: providing services to taxonomists for standard genome sequencing and annotation.</title>
        <authorList>
            <consortium name="The Broad Institute Genomics Platform"/>
            <consortium name="The Broad Institute Genome Sequencing Center for Infectious Disease"/>
            <person name="Wu L."/>
            <person name="Ma J."/>
        </authorList>
    </citation>
    <scope>NUCLEOTIDE SEQUENCE [LARGE SCALE GENOMIC DNA]</scope>
    <source>
        <strain evidence="4">KCTC 52416</strain>
    </source>
</reference>
<keyword evidence="2" id="KW-0812">Transmembrane</keyword>
<evidence type="ECO:0000313" key="4">
    <source>
        <dbReference type="Proteomes" id="UP001595526"/>
    </source>
</evidence>
<protein>
    <submittedName>
        <fullName evidence="3">Uncharacterized protein</fullName>
    </submittedName>
</protein>
<sequence>METNNSHRRDQEGNIEAEDNYAAHQDDPAPSPEAIKEPNDRSASFTIWVAVFIAIAILGVIYLIYIFA</sequence>
<proteinExistence type="predicted"/>
<evidence type="ECO:0000256" key="2">
    <source>
        <dbReference type="SAM" id="Phobius"/>
    </source>
</evidence>
<keyword evidence="2" id="KW-0472">Membrane</keyword>
<dbReference type="EMBL" id="JBHRTA010000016">
    <property type="protein sequence ID" value="MFC3197254.1"/>
    <property type="molecule type" value="Genomic_DNA"/>
</dbReference>
<evidence type="ECO:0000256" key="1">
    <source>
        <dbReference type="SAM" id="MobiDB-lite"/>
    </source>
</evidence>
<evidence type="ECO:0000313" key="3">
    <source>
        <dbReference type="EMBL" id="MFC3197254.1"/>
    </source>
</evidence>